<dbReference type="Proteomes" id="UP000234865">
    <property type="component" value="Unassembled WGS sequence"/>
</dbReference>
<reference evidence="2" key="1">
    <citation type="submission" date="2016-08" db="EMBL/GenBank/DDBJ databases">
        <title>Comparative genomics of Lactococcus lactis strain WFLU12 isolated from the gastrointestinal tract of wild olive flounder (Paralichythys olivaceus).</title>
        <authorList>
            <person name="Nguyen T.L."/>
            <person name="Kim D.-H."/>
        </authorList>
    </citation>
    <scope>NUCLEOTIDE SEQUENCE [LARGE SCALE GENOMIC DNA]</scope>
    <source>
        <strain evidence="2">WFLU12</strain>
    </source>
</reference>
<gene>
    <name evidence="1" type="ORF">CYU10_002559</name>
</gene>
<dbReference type="EMBL" id="PKRZ01000002">
    <property type="protein sequence ID" value="PLW59141.1"/>
    <property type="molecule type" value="Genomic_DNA"/>
</dbReference>
<dbReference type="AlphaFoldDB" id="A0A2N5WA72"/>
<comment type="caution">
    <text evidence="1">The sequence shown here is derived from an EMBL/GenBank/DDBJ whole genome shotgun (WGS) entry which is preliminary data.</text>
</comment>
<sequence>MPKETKQKLAISATVKTTEEAKKLLDDLEVLKNEYKLNISLSVGTLLIT</sequence>
<name>A0A2N5WA72_LACLL</name>
<accession>A0A2N5WA72</accession>
<evidence type="ECO:0000313" key="1">
    <source>
        <dbReference type="EMBL" id="PLW59141.1"/>
    </source>
</evidence>
<evidence type="ECO:0000313" key="2">
    <source>
        <dbReference type="Proteomes" id="UP000234865"/>
    </source>
</evidence>
<protein>
    <submittedName>
        <fullName evidence="1">Uncharacterized protein</fullName>
    </submittedName>
</protein>
<organism evidence="1 2">
    <name type="scientific">Lactococcus lactis subsp. lactis</name>
    <name type="common">Streptococcus lactis</name>
    <dbReference type="NCBI Taxonomy" id="1360"/>
    <lineage>
        <taxon>Bacteria</taxon>
        <taxon>Bacillati</taxon>
        <taxon>Bacillota</taxon>
        <taxon>Bacilli</taxon>
        <taxon>Lactobacillales</taxon>
        <taxon>Streptococcaceae</taxon>
        <taxon>Lactococcus</taxon>
    </lineage>
</organism>
<dbReference type="RefSeq" id="WP_095587085.1">
    <property type="nucleotide sequence ID" value="NZ_PKRZ01000002.1"/>
</dbReference>
<proteinExistence type="predicted"/>